<accession>A0ABP5AI43</accession>
<comment type="caution">
    <text evidence="1">The sequence shown here is derived from an EMBL/GenBank/DDBJ whole genome shotgun (WGS) entry which is preliminary data.</text>
</comment>
<proteinExistence type="predicted"/>
<dbReference type="Proteomes" id="UP001501303">
    <property type="component" value="Unassembled WGS sequence"/>
</dbReference>
<evidence type="ECO:0000313" key="1">
    <source>
        <dbReference type="EMBL" id="GAA1912584.1"/>
    </source>
</evidence>
<evidence type="ECO:0008006" key="3">
    <source>
        <dbReference type="Google" id="ProtNLM"/>
    </source>
</evidence>
<organism evidence="1 2">
    <name type="scientific">Streptomyces sodiiphilus</name>
    <dbReference type="NCBI Taxonomy" id="226217"/>
    <lineage>
        <taxon>Bacteria</taxon>
        <taxon>Bacillati</taxon>
        <taxon>Actinomycetota</taxon>
        <taxon>Actinomycetes</taxon>
        <taxon>Kitasatosporales</taxon>
        <taxon>Streptomycetaceae</taxon>
        <taxon>Streptomyces</taxon>
    </lineage>
</organism>
<reference evidence="2" key="1">
    <citation type="journal article" date="2019" name="Int. J. Syst. Evol. Microbiol.">
        <title>The Global Catalogue of Microorganisms (GCM) 10K type strain sequencing project: providing services to taxonomists for standard genome sequencing and annotation.</title>
        <authorList>
            <consortium name="The Broad Institute Genomics Platform"/>
            <consortium name="The Broad Institute Genome Sequencing Center for Infectious Disease"/>
            <person name="Wu L."/>
            <person name="Ma J."/>
        </authorList>
    </citation>
    <scope>NUCLEOTIDE SEQUENCE [LARGE SCALE GENOMIC DNA]</scope>
    <source>
        <strain evidence="2">JCM 13581</strain>
    </source>
</reference>
<name>A0ABP5AI43_9ACTN</name>
<sequence>MSWSSCCGATGVAGLEGGPGHMAQISYSTGSRRCHRTVRDCSGIRASEQVSITMDMYTHVVHDTQRKAISHMERLLRRRGPTA</sequence>
<keyword evidence="2" id="KW-1185">Reference proteome</keyword>
<gene>
    <name evidence="1" type="ORF">GCM10009716_22960</name>
</gene>
<dbReference type="EMBL" id="BAAAMJ010000020">
    <property type="protein sequence ID" value="GAA1912584.1"/>
    <property type="molecule type" value="Genomic_DNA"/>
</dbReference>
<evidence type="ECO:0000313" key="2">
    <source>
        <dbReference type="Proteomes" id="UP001501303"/>
    </source>
</evidence>
<protein>
    <recommendedName>
        <fullName evidence="3">Integrase</fullName>
    </recommendedName>
</protein>